<organism evidence="1 2">
    <name type="scientific">Cuscuta australis</name>
    <dbReference type="NCBI Taxonomy" id="267555"/>
    <lineage>
        <taxon>Eukaryota</taxon>
        <taxon>Viridiplantae</taxon>
        <taxon>Streptophyta</taxon>
        <taxon>Embryophyta</taxon>
        <taxon>Tracheophyta</taxon>
        <taxon>Spermatophyta</taxon>
        <taxon>Magnoliopsida</taxon>
        <taxon>eudicotyledons</taxon>
        <taxon>Gunneridae</taxon>
        <taxon>Pentapetalae</taxon>
        <taxon>asterids</taxon>
        <taxon>lamiids</taxon>
        <taxon>Solanales</taxon>
        <taxon>Convolvulaceae</taxon>
        <taxon>Cuscuteae</taxon>
        <taxon>Cuscuta</taxon>
        <taxon>Cuscuta subgen. Grammica</taxon>
        <taxon>Cuscuta sect. Cleistogrammica</taxon>
    </lineage>
</organism>
<reference evidence="1 2" key="1">
    <citation type="submission" date="2018-06" db="EMBL/GenBank/DDBJ databases">
        <title>The Genome of Cuscuta australis (Dodder) Provides Insight into the Evolution of Plant Parasitism.</title>
        <authorList>
            <person name="Liu H."/>
        </authorList>
    </citation>
    <scope>NUCLEOTIDE SEQUENCE [LARGE SCALE GENOMIC DNA]</scope>
    <source>
        <strain evidence="2">cv. Yunnan</strain>
        <tissue evidence="1">Vines</tissue>
    </source>
</reference>
<name>A0A328DDA8_9ASTE</name>
<comment type="caution">
    <text evidence="1">The sequence shown here is derived from an EMBL/GenBank/DDBJ whole genome shotgun (WGS) entry which is preliminary data.</text>
</comment>
<keyword evidence="2" id="KW-1185">Reference proteome</keyword>
<evidence type="ECO:0000313" key="1">
    <source>
        <dbReference type="EMBL" id="RAL43486.1"/>
    </source>
</evidence>
<dbReference type="EMBL" id="NQVE01000156">
    <property type="protein sequence ID" value="RAL43486.1"/>
    <property type="molecule type" value="Genomic_DNA"/>
</dbReference>
<proteinExistence type="predicted"/>
<evidence type="ECO:0000313" key="2">
    <source>
        <dbReference type="Proteomes" id="UP000249390"/>
    </source>
</evidence>
<dbReference type="AlphaFoldDB" id="A0A328DDA8"/>
<gene>
    <name evidence="1" type="ORF">DM860_012627</name>
</gene>
<accession>A0A328DDA8</accession>
<protein>
    <submittedName>
        <fullName evidence="1">Uncharacterized protein</fullName>
    </submittedName>
</protein>
<sequence>MPLSKLDFEPRLWMMGLNLQGVTIFDVPLFADQYALFTVGNIHSTQQACSKSVPKE</sequence>
<dbReference type="Proteomes" id="UP000249390">
    <property type="component" value="Unassembled WGS sequence"/>
</dbReference>